<dbReference type="EMBL" id="GBRH01246845">
    <property type="protein sequence ID" value="JAD51050.1"/>
    <property type="molecule type" value="Transcribed_RNA"/>
</dbReference>
<organism evidence="1">
    <name type="scientific">Arundo donax</name>
    <name type="common">Giant reed</name>
    <name type="synonym">Donax arundinaceus</name>
    <dbReference type="NCBI Taxonomy" id="35708"/>
    <lineage>
        <taxon>Eukaryota</taxon>
        <taxon>Viridiplantae</taxon>
        <taxon>Streptophyta</taxon>
        <taxon>Embryophyta</taxon>
        <taxon>Tracheophyta</taxon>
        <taxon>Spermatophyta</taxon>
        <taxon>Magnoliopsida</taxon>
        <taxon>Liliopsida</taxon>
        <taxon>Poales</taxon>
        <taxon>Poaceae</taxon>
        <taxon>PACMAD clade</taxon>
        <taxon>Arundinoideae</taxon>
        <taxon>Arundineae</taxon>
        <taxon>Arundo</taxon>
    </lineage>
</organism>
<dbReference type="AlphaFoldDB" id="A0A0A9AQ58"/>
<reference evidence="1" key="2">
    <citation type="journal article" date="2015" name="Data Brief">
        <title>Shoot transcriptome of the giant reed, Arundo donax.</title>
        <authorList>
            <person name="Barrero R.A."/>
            <person name="Guerrero F.D."/>
            <person name="Moolhuijzen P."/>
            <person name="Goolsby J.A."/>
            <person name="Tidwell J."/>
            <person name="Bellgard S.E."/>
            <person name="Bellgard M.I."/>
        </authorList>
    </citation>
    <scope>NUCLEOTIDE SEQUENCE</scope>
    <source>
        <tissue evidence="1">Shoot tissue taken approximately 20 cm above the soil surface</tissue>
    </source>
</reference>
<protein>
    <submittedName>
        <fullName evidence="1">Uncharacterized protein</fullName>
    </submittedName>
</protein>
<accession>A0A0A9AQ58</accession>
<proteinExistence type="predicted"/>
<evidence type="ECO:0000313" key="1">
    <source>
        <dbReference type="EMBL" id="JAD51050.1"/>
    </source>
</evidence>
<name>A0A0A9AQ58_ARUDO</name>
<reference evidence="1" key="1">
    <citation type="submission" date="2014-09" db="EMBL/GenBank/DDBJ databases">
        <authorList>
            <person name="Magalhaes I.L.F."/>
            <person name="Oliveira U."/>
            <person name="Santos F.R."/>
            <person name="Vidigal T.H.D.A."/>
            <person name="Brescovit A.D."/>
            <person name="Santos A.J."/>
        </authorList>
    </citation>
    <scope>NUCLEOTIDE SEQUENCE</scope>
    <source>
        <tissue evidence="1">Shoot tissue taken approximately 20 cm above the soil surface</tissue>
    </source>
</reference>
<sequence>MIKLFHIEILSPVELCNYVKQWNL</sequence>